<dbReference type="GO" id="GO:0047061">
    <property type="term" value="F:glucose-fructose oxidoreductase activity"/>
    <property type="evidence" value="ECO:0007669"/>
    <property type="project" value="UniProtKB-EC"/>
</dbReference>
<reference evidence="4 5" key="1">
    <citation type="submission" date="2020-07" db="EMBL/GenBank/DDBJ databases">
        <title>Sequencing the genomes of 1000 actinobacteria strains.</title>
        <authorList>
            <person name="Klenk H.-P."/>
        </authorList>
    </citation>
    <scope>NUCLEOTIDE SEQUENCE [LARGE SCALE GENOMIC DNA]</scope>
    <source>
        <strain evidence="4 5">DSM 22083</strain>
    </source>
</reference>
<dbReference type="SUPFAM" id="SSF55347">
    <property type="entry name" value="Glyceraldehyde-3-phosphate dehydrogenase-like, C-terminal domain"/>
    <property type="match status" value="1"/>
</dbReference>
<dbReference type="Proteomes" id="UP000569914">
    <property type="component" value="Unassembled WGS sequence"/>
</dbReference>
<keyword evidence="5" id="KW-1185">Reference proteome</keyword>
<dbReference type="InterPro" id="IPR000683">
    <property type="entry name" value="Gfo/Idh/MocA-like_OxRdtase_N"/>
</dbReference>
<evidence type="ECO:0000256" key="1">
    <source>
        <dbReference type="ARBA" id="ARBA00023002"/>
    </source>
</evidence>
<dbReference type="InterPro" id="IPR055170">
    <property type="entry name" value="GFO_IDH_MocA-like_dom"/>
</dbReference>
<dbReference type="Gene3D" id="3.30.360.10">
    <property type="entry name" value="Dihydrodipicolinate Reductase, domain 2"/>
    <property type="match status" value="1"/>
</dbReference>
<keyword evidence="1 4" id="KW-0560">Oxidoreductase</keyword>
<evidence type="ECO:0000259" key="2">
    <source>
        <dbReference type="Pfam" id="PF01408"/>
    </source>
</evidence>
<dbReference type="GO" id="GO:0000166">
    <property type="term" value="F:nucleotide binding"/>
    <property type="evidence" value="ECO:0007669"/>
    <property type="project" value="InterPro"/>
</dbReference>
<proteinExistence type="predicted"/>
<evidence type="ECO:0000313" key="5">
    <source>
        <dbReference type="Proteomes" id="UP000569914"/>
    </source>
</evidence>
<dbReference type="InterPro" id="IPR050463">
    <property type="entry name" value="Gfo/Idh/MocA_oxidrdct_glycsds"/>
</dbReference>
<sequence>MPLPVWRVAVAGFDHMHAGDQIALALTHPRAELVGVWDPDPAKVEPVADDLGVDRTLRYADLDALLAEARPDIVIVCSTTRDHLSLVQRLAREDIHVVLEKPFAVSLEAADAMITAVAEAPGERRVPTLSVNWPLAWYPPHRTTKRLIDEGLIGDVREVHYYNGNRGPLNHVHGKADVDQLAAKNGSWWYSAEAGGGSLLDYLGYGTTLATWYRDGVLPTAVTARAWGPPGLEVDEQSVVIARYATGLSVFQTKWGSFTDPWTIQGQPQHGFVVVGDRGTIMSLDYAAEVHVQTVDEPTPTAIAVDVLQPEDRSALAYLISRLEQSLPIEGPTSWQISRGGQLIVDAARESVRTGAEVALTDGQVTP</sequence>
<accession>A0A7Y9I418</accession>
<dbReference type="Gene3D" id="3.40.50.720">
    <property type="entry name" value="NAD(P)-binding Rossmann-like Domain"/>
    <property type="match status" value="1"/>
</dbReference>
<dbReference type="InterPro" id="IPR036291">
    <property type="entry name" value="NAD(P)-bd_dom_sf"/>
</dbReference>
<dbReference type="PANTHER" id="PTHR43818:SF11">
    <property type="entry name" value="BCDNA.GH03377"/>
    <property type="match status" value="1"/>
</dbReference>
<feature type="domain" description="Gfo/Idh/MocA-like oxidoreductase N-terminal" evidence="2">
    <location>
        <begin position="7"/>
        <end position="120"/>
    </location>
</feature>
<evidence type="ECO:0000313" key="4">
    <source>
        <dbReference type="EMBL" id="NYE69888.1"/>
    </source>
</evidence>
<organism evidence="4 5">
    <name type="scientific">Microlunatus parietis</name>
    <dbReference type="NCBI Taxonomy" id="682979"/>
    <lineage>
        <taxon>Bacteria</taxon>
        <taxon>Bacillati</taxon>
        <taxon>Actinomycetota</taxon>
        <taxon>Actinomycetes</taxon>
        <taxon>Propionibacteriales</taxon>
        <taxon>Propionibacteriaceae</taxon>
        <taxon>Microlunatus</taxon>
    </lineage>
</organism>
<dbReference type="PANTHER" id="PTHR43818">
    <property type="entry name" value="BCDNA.GH03377"/>
    <property type="match status" value="1"/>
</dbReference>
<dbReference type="EC" id="1.1.99.28" evidence="4"/>
<gene>
    <name evidence="4" type="ORF">BKA15_001217</name>
</gene>
<comment type="caution">
    <text evidence="4">The sequence shown here is derived from an EMBL/GenBank/DDBJ whole genome shotgun (WGS) entry which is preliminary data.</text>
</comment>
<dbReference type="EMBL" id="JACCBU010000001">
    <property type="protein sequence ID" value="NYE69888.1"/>
    <property type="molecule type" value="Genomic_DNA"/>
</dbReference>
<dbReference type="RefSeq" id="WP_179748956.1">
    <property type="nucleotide sequence ID" value="NZ_JACCBU010000001.1"/>
</dbReference>
<evidence type="ECO:0000259" key="3">
    <source>
        <dbReference type="Pfam" id="PF22725"/>
    </source>
</evidence>
<dbReference type="Pfam" id="PF01408">
    <property type="entry name" value="GFO_IDH_MocA"/>
    <property type="match status" value="1"/>
</dbReference>
<feature type="domain" description="GFO/IDH/MocA-like oxidoreductase" evidence="3">
    <location>
        <begin position="141"/>
        <end position="281"/>
    </location>
</feature>
<name>A0A7Y9I418_9ACTN</name>
<dbReference type="AlphaFoldDB" id="A0A7Y9I418"/>
<dbReference type="SUPFAM" id="SSF51735">
    <property type="entry name" value="NAD(P)-binding Rossmann-fold domains"/>
    <property type="match status" value="1"/>
</dbReference>
<dbReference type="Pfam" id="PF22725">
    <property type="entry name" value="GFO_IDH_MocA_C3"/>
    <property type="match status" value="1"/>
</dbReference>
<protein>
    <submittedName>
        <fullName evidence="4">Glucose-fructose oxidoreductase</fullName>
        <ecNumber evidence="4">1.1.99.28</ecNumber>
    </submittedName>
</protein>